<evidence type="ECO:0008006" key="3">
    <source>
        <dbReference type="Google" id="ProtNLM"/>
    </source>
</evidence>
<accession>A0ABS1S699</accession>
<keyword evidence="2" id="KW-1185">Reference proteome</keyword>
<protein>
    <recommendedName>
        <fullName evidence="3">DUF1488 family protein</fullName>
    </recommendedName>
</protein>
<evidence type="ECO:0000313" key="2">
    <source>
        <dbReference type="Proteomes" id="UP000644749"/>
    </source>
</evidence>
<organism evidence="1 2">
    <name type="scientific">Paracoccus aerius</name>
    <dbReference type="NCBI Taxonomy" id="1915382"/>
    <lineage>
        <taxon>Bacteria</taxon>
        <taxon>Pseudomonadati</taxon>
        <taxon>Pseudomonadota</taxon>
        <taxon>Alphaproteobacteria</taxon>
        <taxon>Rhodobacterales</taxon>
        <taxon>Paracoccaceae</taxon>
        <taxon>Paracoccus</taxon>
    </lineage>
</organism>
<sequence length="111" mass="12679">MATQARDDQDDNTSFFQVTIRTRNNGEEGEAVFVFETTEPTIDDFMDALVDEDFILGTRYDTRPDGDGVRRVRQSNDCILSKQLILQVTYPSYELRSQSGELLFSPDDLSK</sequence>
<evidence type="ECO:0000313" key="1">
    <source>
        <dbReference type="EMBL" id="MBL3674251.1"/>
    </source>
</evidence>
<dbReference type="Proteomes" id="UP000644749">
    <property type="component" value="Unassembled WGS sequence"/>
</dbReference>
<gene>
    <name evidence="1" type="ORF">JL111_12210</name>
</gene>
<proteinExistence type="predicted"/>
<name>A0ABS1S699_9RHOB</name>
<dbReference type="RefSeq" id="WP_191310542.1">
    <property type="nucleotide sequence ID" value="NZ_BNCL01000009.1"/>
</dbReference>
<dbReference type="EMBL" id="JAESHT010000010">
    <property type="protein sequence ID" value="MBL3674251.1"/>
    <property type="molecule type" value="Genomic_DNA"/>
</dbReference>
<comment type="caution">
    <text evidence="1">The sequence shown here is derived from an EMBL/GenBank/DDBJ whole genome shotgun (WGS) entry which is preliminary data.</text>
</comment>
<reference evidence="1 2" key="1">
    <citation type="submission" date="2021-01" db="EMBL/GenBank/DDBJ databases">
        <title>011410 draft genome.</title>
        <authorList>
            <person name="Lang L."/>
        </authorList>
    </citation>
    <scope>NUCLEOTIDE SEQUENCE [LARGE SCALE GENOMIC DNA]</scope>
    <source>
        <strain evidence="1 2">KCTC 42845</strain>
    </source>
</reference>